<gene>
    <name evidence="2" type="ORF">DFJ67_7933</name>
</gene>
<evidence type="ECO:0000256" key="1">
    <source>
        <dbReference type="SAM" id="Phobius"/>
    </source>
</evidence>
<feature type="transmembrane region" description="Helical" evidence="1">
    <location>
        <begin position="116"/>
        <end position="136"/>
    </location>
</feature>
<organism evidence="2 3">
    <name type="scientific">Asanoa ferruginea</name>
    <dbReference type="NCBI Taxonomy" id="53367"/>
    <lineage>
        <taxon>Bacteria</taxon>
        <taxon>Bacillati</taxon>
        <taxon>Actinomycetota</taxon>
        <taxon>Actinomycetes</taxon>
        <taxon>Micromonosporales</taxon>
        <taxon>Micromonosporaceae</taxon>
        <taxon>Asanoa</taxon>
    </lineage>
</organism>
<protein>
    <submittedName>
        <fullName evidence="2">Uncharacterized protein</fullName>
    </submittedName>
</protein>
<proteinExistence type="predicted"/>
<dbReference type="AlphaFoldDB" id="A0A3E0A0B6"/>
<keyword evidence="3" id="KW-1185">Reference proteome</keyword>
<keyword evidence="1" id="KW-0812">Transmembrane</keyword>
<dbReference type="EMBL" id="QUMQ01000001">
    <property type="protein sequence ID" value="REG01844.1"/>
    <property type="molecule type" value="Genomic_DNA"/>
</dbReference>
<feature type="transmembrane region" description="Helical" evidence="1">
    <location>
        <begin position="156"/>
        <end position="178"/>
    </location>
</feature>
<keyword evidence="1" id="KW-1133">Transmembrane helix</keyword>
<name>A0A3E0A0B6_9ACTN</name>
<dbReference type="OrthoDB" id="3382244at2"/>
<dbReference type="Proteomes" id="UP000256913">
    <property type="component" value="Unassembled WGS sequence"/>
</dbReference>
<dbReference type="RefSeq" id="WP_116074373.1">
    <property type="nucleotide sequence ID" value="NZ_BONB01000032.1"/>
</dbReference>
<comment type="caution">
    <text evidence="2">The sequence shown here is derived from an EMBL/GenBank/DDBJ whole genome shotgun (WGS) entry which is preliminary data.</text>
</comment>
<feature type="transmembrane region" description="Helical" evidence="1">
    <location>
        <begin position="87"/>
        <end position="109"/>
    </location>
</feature>
<feature type="transmembrane region" description="Helical" evidence="1">
    <location>
        <begin position="38"/>
        <end position="60"/>
    </location>
</feature>
<keyword evidence="1" id="KW-0472">Membrane</keyword>
<sequence length="205" mass="22187">MGLFCRLGWHGWTGADGQVACGRCRSVAVAARPVQVRIVWWSLVGIIVVSLARAAAALAVRADVEAFAAVWWPRHIYRAQIADTRSVVSYSVFVGVILAVVLVPLVVALRGPLARAHWITFGVLCASLLTQVVYISNDVAQVVPGWYPLTQQLLELVLLVASGAVLVLLLHSASGLYFDEGVGRRDASDDDFDRAVAAIRKSREL</sequence>
<accession>A0A3E0A0B6</accession>
<evidence type="ECO:0000313" key="3">
    <source>
        <dbReference type="Proteomes" id="UP000256913"/>
    </source>
</evidence>
<evidence type="ECO:0000313" key="2">
    <source>
        <dbReference type="EMBL" id="REG01844.1"/>
    </source>
</evidence>
<reference evidence="2 3" key="1">
    <citation type="submission" date="2018-08" db="EMBL/GenBank/DDBJ databases">
        <title>Sequencing the genomes of 1000 actinobacteria strains.</title>
        <authorList>
            <person name="Klenk H.-P."/>
        </authorList>
    </citation>
    <scope>NUCLEOTIDE SEQUENCE [LARGE SCALE GENOMIC DNA]</scope>
    <source>
        <strain evidence="2 3">DSM 44099</strain>
    </source>
</reference>